<dbReference type="Pfam" id="PF08561">
    <property type="entry name" value="Ribosomal_L37"/>
    <property type="match status" value="1"/>
</dbReference>
<dbReference type="GO" id="GO:0003735">
    <property type="term" value="F:structural constituent of ribosome"/>
    <property type="evidence" value="ECO:0007669"/>
    <property type="project" value="TreeGrafter"/>
</dbReference>
<name>A0AAN6GE64_9BASI</name>
<evidence type="ECO:0000256" key="3">
    <source>
        <dbReference type="ARBA" id="ARBA00022980"/>
    </source>
</evidence>
<gene>
    <name evidence="10" type="ORF">OC842_002186</name>
</gene>
<comment type="similarity">
    <text evidence="6">Belongs to the mitochondrion-specific ribosomal protein mL54 family.</text>
</comment>
<feature type="compositionally biased region" description="Low complexity" evidence="9">
    <location>
        <begin position="201"/>
        <end position="212"/>
    </location>
</feature>
<dbReference type="InterPro" id="IPR013870">
    <property type="entry name" value="Ribosomal_mL54"/>
</dbReference>
<reference evidence="10" key="1">
    <citation type="journal article" date="2023" name="PhytoFront">
        <title>Draft Genome Resources of Seven Strains of Tilletia horrida, Causal Agent of Kernel Smut of Rice.</title>
        <authorList>
            <person name="Khanal S."/>
            <person name="Antony Babu S."/>
            <person name="Zhou X.G."/>
        </authorList>
    </citation>
    <scope>NUCLEOTIDE SEQUENCE</scope>
    <source>
        <strain evidence="10">TX3</strain>
    </source>
</reference>
<evidence type="ECO:0000256" key="1">
    <source>
        <dbReference type="ARBA" id="ARBA00004173"/>
    </source>
</evidence>
<evidence type="ECO:0000256" key="6">
    <source>
        <dbReference type="ARBA" id="ARBA00033752"/>
    </source>
</evidence>
<dbReference type="AlphaFoldDB" id="A0AAN6GE64"/>
<sequence length="265" mass="26504">MAHAAATSILGRSAHTAARVASSAGGASAAASCSYAIVRCPTAPTLPSRRRTPHIAGFHSAAPACAKAAKGAAKAPAKSDDKSKAAVGTKLVESADPNVSVCPAGTVLSGLGIYKDKAEPIALPDEEYPSWLWSLIETSSSQSSGGLSIAGSANMSKGELRVAQKKAMKELRAKAEAAKRSAQRAAAAAAAAGAGQEGTERAAAAAASSSLGENVSIESAPQTVDAATALAQAQQAAARDESKQKAELRKANKAKIKAKNFLSAA</sequence>
<dbReference type="PANTHER" id="PTHR28595">
    <property type="entry name" value="39S RIBOSOMAL PROTEIN L54, MITOCHONDRIAL"/>
    <property type="match status" value="1"/>
</dbReference>
<proteinExistence type="inferred from homology"/>
<feature type="region of interest" description="Disordered" evidence="9">
    <location>
        <begin position="192"/>
        <end position="215"/>
    </location>
</feature>
<feature type="coiled-coil region" evidence="8">
    <location>
        <begin position="161"/>
        <end position="188"/>
    </location>
</feature>
<keyword evidence="3" id="KW-0689">Ribosomal protein</keyword>
<comment type="subcellular location">
    <subcellularLocation>
        <location evidence="1">Mitochondrion</location>
    </subcellularLocation>
</comment>
<dbReference type="GO" id="GO:0005762">
    <property type="term" value="C:mitochondrial large ribosomal subunit"/>
    <property type="evidence" value="ECO:0007669"/>
    <property type="project" value="TreeGrafter"/>
</dbReference>
<evidence type="ECO:0000256" key="5">
    <source>
        <dbReference type="ARBA" id="ARBA00023274"/>
    </source>
</evidence>
<evidence type="ECO:0000256" key="4">
    <source>
        <dbReference type="ARBA" id="ARBA00023128"/>
    </source>
</evidence>
<protein>
    <recommendedName>
        <fullName evidence="7">Large ribosomal subunit protein mL54</fullName>
    </recommendedName>
</protein>
<evidence type="ECO:0000256" key="2">
    <source>
        <dbReference type="ARBA" id="ARBA00022946"/>
    </source>
</evidence>
<dbReference type="PANTHER" id="PTHR28595:SF1">
    <property type="entry name" value="LARGE RIBOSOMAL SUBUNIT PROTEIN ML54"/>
    <property type="match status" value="1"/>
</dbReference>
<organism evidence="10 11">
    <name type="scientific">Tilletia horrida</name>
    <dbReference type="NCBI Taxonomy" id="155126"/>
    <lineage>
        <taxon>Eukaryota</taxon>
        <taxon>Fungi</taxon>
        <taxon>Dikarya</taxon>
        <taxon>Basidiomycota</taxon>
        <taxon>Ustilaginomycotina</taxon>
        <taxon>Exobasidiomycetes</taxon>
        <taxon>Tilletiales</taxon>
        <taxon>Tilletiaceae</taxon>
        <taxon>Tilletia</taxon>
    </lineage>
</organism>
<keyword evidence="4" id="KW-0496">Mitochondrion</keyword>
<comment type="caution">
    <text evidence="10">The sequence shown here is derived from an EMBL/GenBank/DDBJ whole genome shotgun (WGS) entry which is preliminary data.</text>
</comment>
<evidence type="ECO:0000313" key="10">
    <source>
        <dbReference type="EMBL" id="KAK0535817.1"/>
    </source>
</evidence>
<evidence type="ECO:0000256" key="8">
    <source>
        <dbReference type="SAM" id="Coils"/>
    </source>
</evidence>
<keyword evidence="5" id="KW-0687">Ribonucleoprotein</keyword>
<evidence type="ECO:0000256" key="7">
    <source>
        <dbReference type="ARBA" id="ARBA00035179"/>
    </source>
</evidence>
<dbReference type="EMBL" id="JAPDMQ010000088">
    <property type="protein sequence ID" value="KAK0535817.1"/>
    <property type="molecule type" value="Genomic_DNA"/>
</dbReference>
<accession>A0AAN6GE64</accession>
<keyword evidence="11" id="KW-1185">Reference proteome</keyword>
<evidence type="ECO:0000313" key="11">
    <source>
        <dbReference type="Proteomes" id="UP001176521"/>
    </source>
</evidence>
<dbReference type="Proteomes" id="UP001176521">
    <property type="component" value="Unassembled WGS sequence"/>
</dbReference>
<keyword evidence="8" id="KW-0175">Coiled coil</keyword>
<keyword evidence="2" id="KW-0809">Transit peptide</keyword>
<evidence type="ECO:0000256" key="9">
    <source>
        <dbReference type="SAM" id="MobiDB-lite"/>
    </source>
</evidence>